<keyword evidence="4 6" id="KW-0238">DNA-binding</keyword>
<protein>
    <submittedName>
        <fullName evidence="9">Site-specific integrase</fullName>
    </submittedName>
</protein>
<dbReference type="PROSITE" id="PS51898">
    <property type="entry name" value="TYR_RECOMBINASE"/>
    <property type="match status" value="1"/>
</dbReference>
<dbReference type="GO" id="GO:0015074">
    <property type="term" value="P:DNA integration"/>
    <property type="evidence" value="ECO:0007669"/>
    <property type="project" value="UniProtKB-KW"/>
</dbReference>
<dbReference type="PANTHER" id="PTHR30349:SF64">
    <property type="entry name" value="PROPHAGE INTEGRASE INTD-RELATED"/>
    <property type="match status" value="1"/>
</dbReference>
<dbReference type="GO" id="GO:0003677">
    <property type="term" value="F:DNA binding"/>
    <property type="evidence" value="ECO:0007669"/>
    <property type="project" value="UniProtKB-UniRule"/>
</dbReference>
<dbReference type="InterPro" id="IPR004107">
    <property type="entry name" value="Integrase_SAM-like_N"/>
</dbReference>
<comment type="similarity">
    <text evidence="2">Belongs to the 'phage' integrase family.</text>
</comment>
<comment type="function">
    <text evidence="1">Site-specific tyrosine recombinase, which acts by catalyzing the cutting and rejoining of the recombining DNA molecules.</text>
</comment>
<name>A0A413FI69_9FIRM</name>
<feature type="domain" description="Tyr recombinase" evidence="7">
    <location>
        <begin position="160"/>
        <end position="342"/>
    </location>
</feature>
<dbReference type="Gene3D" id="1.10.443.10">
    <property type="entry name" value="Intergrase catalytic core"/>
    <property type="match status" value="1"/>
</dbReference>
<keyword evidence="5" id="KW-0233">DNA recombination</keyword>
<dbReference type="InterPro" id="IPR013762">
    <property type="entry name" value="Integrase-like_cat_sf"/>
</dbReference>
<dbReference type="Proteomes" id="UP000283880">
    <property type="component" value="Unassembled WGS sequence"/>
</dbReference>
<dbReference type="Gene3D" id="1.10.150.130">
    <property type="match status" value="1"/>
</dbReference>
<evidence type="ECO:0000256" key="6">
    <source>
        <dbReference type="PROSITE-ProRule" id="PRU01248"/>
    </source>
</evidence>
<dbReference type="InterPro" id="IPR002104">
    <property type="entry name" value="Integrase_catalytic"/>
</dbReference>
<dbReference type="InterPro" id="IPR044068">
    <property type="entry name" value="CB"/>
</dbReference>
<proteinExistence type="inferred from homology"/>
<evidence type="ECO:0000259" key="8">
    <source>
        <dbReference type="PROSITE" id="PS51900"/>
    </source>
</evidence>
<organism evidence="9 10">
    <name type="scientific">Enterocloster asparagiformis</name>
    <dbReference type="NCBI Taxonomy" id="333367"/>
    <lineage>
        <taxon>Bacteria</taxon>
        <taxon>Bacillati</taxon>
        <taxon>Bacillota</taxon>
        <taxon>Clostridia</taxon>
        <taxon>Lachnospirales</taxon>
        <taxon>Lachnospiraceae</taxon>
        <taxon>Enterocloster</taxon>
    </lineage>
</organism>
<dbReference type="AlphaFoldDB" id="A0A413FI69"/>
<gene>
    <name evidence="9" type="ORF">DWV29_07235</name>
</gene>
<accession>A0A413FI69</accession>
<feature type="domain" description="Core-binding (CB)" evidence="8">
    <location>
        <begin position="56"/>
        <end position="138"/>
    </location>
</feature>
<dbReference type="Pfam" id="PF00589">
    <property type="entry name" value="Phage_integrase"/>
    <property type="match status" value="1"/>
</dbReference>
<dbReference type="CDD" id="cd01189">
    <property type="entry name" value="INT_ICEBs1_C_like"/>
    <property type="match status" value="1"/>
</dbReference>
<evidence type="ECO:0000256" key="4">
    <source>
        <dbReference type="ARBA" id="ARBA00023125"/>
    </source>
</evidence>
<evidence type="ECO:0000259" key="7">
    <source>
        <dbReference type="PROSITE" id="PS51898"/>
    </source>
</evidence>
<evidence type="ECO:0000256" key="2">
    <source>
        <dbReference type="ARBA" id="ARBA00008857"/>
    </source>
</evidence>
<dbReference type="Pfam" id="PF14659">
    <property type="entry name" value="Phage_int_SAM_3"/>
    <property type="match status" value="1"/>
</dbReference>
<evidence type="ECO:0000313" key="10">
    <source>
        <dbReference type="Proteomes" id="UP000283880"/>
    </source>
</evidence>
<evidence type="ECO:0000256" key="1">
    <source>
        <dbReference type="ARBA" id="ARBA00003283"/>
    </source>
</evidence>
<dbReference type="InterPro" id="IPR010998">
    <property type="entry name" value="Integrase_recombinase_N"/>
</dbReference>
<evidence type="ECO:0000256" key="5">
    <source>
        <dbReference type="ARBA" id="ARBA00023172"/>
    </source>
</evidence>
<comment type="caution">
    <text evidence="9">The sequence shown here is derived from an EMBL/GenBank/DDBJ whole genome shotgun (WGS) entry which is preliminary data.</text>
</comment>
<dbReference type="PANTHER" id="PTHR30349">
    <property type="entry name" value="PHAGE INTEGRASE-RELATED"/>
    <property type="match status" value="1"/>
</dbReference>
<dbReference type="SUPFAM" id="SSF56349">
    <property type="entry name" value="DNA breaking-rejoining enzymes"/>
    <property type="match status" value="1"/>
</dbReference>
<dbReference type="RefSeq" id="WP_117777236.1">
    <property type="nucleotide sequence ID" value="NZ_QSBM01000004.1"/>
</dbReference>
<dbReference type="OrthoDB" id="9803188at2"/>
<dbReference type="InterPro" id="IPR028259">
    <property type="entry name" value="AP2-like_int_N"/>
</dbReference>
<dbReference type="InterPro" id="IPR011010">
    <property type="entry name" value="DNA_brk_join_enz"/>
</dbReference>
<dbReference type="PROSITE" id="PS51900">
    <property type="entry name" value="CB"/>
    <property type="match status" value="1"/>
</dbReference>
<dbReference type="Pfam" id="PF14657">
    <property type="entry name" value="Arm-DNA-bind_4"/>
    <property type="match status" value="1"/>
</dbReference>
<dbReference type="GO" id="GO:0006310">
    <property type="term" value="P:DNA recombination"/>
    <property type="evidence" value="ECO:0007669"/>
    <property type="project" value="UniProtKB-KW"/>
</dbReference>
<reference evidence="9 10" key="1">
    <citation type="submission" date="2018-08" db="EMBL/GenBank/DDBJ databases">
        <title>A genome reference for cultivated species of the human gut microbiota.</title>
        <authorList>
            <person name="Zou Y."/>
            <person name="Xue W."/>
            <person name="Luo G."/>
        </authorList>
    </citation>
    <scope>NUCLEOTIDE SEQUENCE [LARGE SCALE GENOMIC DNA]</scope>
    <source>
        <strain evidence="9 10">AF04-15</strain>
    </source>
</reference>
<dbReference type="EMBL" id="QSBM01000004">
    <property type="protein sequence ID" value="RGX30953.1"/>
    <property type="molecule type" value="Genomic_DNA"/>
</dbReference>
<keyword evidence="3" id="KW-0229">DNA integration</keyword>
<evidence type="ECO:0000256" key="3">
    <source>
        <dbReference type="ARBA" id="ARBA00022908"/>
    </source>
</evidence>
<sequence length="350" mass="40866">MPQYKDDDRGTWYCKFGYQDWTGQRRQKLKRGFSTKREAAAWEREFLEKQQGTPDMTFSSLYNLYLEDIKQRLKAGTVRGRKYRCDRNIIPYFGEKPINQILPADIRKWQNEMIQAGFKKTYLRALNEQLSIILNFAVKYYKLPSNPCRTAGTIGKARADRMEFWTLEEFQKFIQYVKKPEFQAAFTTLYYTGLRSGELLALTRNDIDFEAKTLTVSKTYDRVGGKDVITSPKTENSNRCVTISPFLVDSLSDYTSRIYGIQPGDRVFPFTRDRLARALRNACKESGIRKIRLHDIRHSHVSLLIDLGFTPMLIAERIGDTVDMVNNIYGHLYPNRHRDVADRLQQIVSK</sequence>
<dbReference type="InterPro" id="IPR050090">
    <property type="entry name" value="Tyrosine_recombinase_XerCD"/>
</dbReference>
<evidence type="ECO:0000313" key="9">
    <source>
        <dbReference type="EMBL" id="RGX30953.1"/>
    </source>
</evidence>